<accession>A0A8B7XPK7</accession>
<name>A0A8B7XPK7_ACAPL</name>
<dbReference type="RefSeq" id="XP_022082107.1">
    <property type="nucleotide sequence ID" value="XM_022226415.1"/>
</dbReference>
<evidence type="ECO:0000313" key="3">
    <source>
        <dbReference type="RefSeq" id="XP_022082107.1"/>
    </source>
</evidence>
<proteinExistence type="inferred from homology"/>
<gene>
    <name evidence="3" type="primary">LOC110974622</name>
</gene>
<dbReference type="PANTHER" id="PTHR13054:SF2">
    <property type="entry name" value="PROTEIN DGCR6"/>
    <property type="match status" value="1"/>
</dbReference>
<reference evidence="3" key="1">
    <citation type="submission" date="2025-08" db="UniProtKB">
        <authorList>
            <consortium name="RefSeq"/>
        </authorList>
    </citation>
    <scope>IDENTIFICATION</scope>
</reference>
<dbReference type="GeneID" id="110974622"/>
<dbReference type="InterPro" id="IPR010849">
    <property type="entry name" value="Gonadal"/>
</dbReference>
<dbReference type="OrthoDB" id="438268at2759"/>
<dbReference type="Pfam" id="PF07324">
    <property type="entry name" value="DGCR6"/>
    <property type="match status" value="1"/>
</dbReference>
<dbReference type="PANTHER" id="PTHR13054">
    <property type="entry name" value="DIGEORGE SYNDROME CRITICAL REGION 6 DGCR6 FAMILY MEMBER"/>
    <property type="match status" value="1"/>
</dbReference>
<evidence type="ECO:0000313" key="2">
    <source>
        <dbReference type="Proteomes" id="UP000694845"/>
    </source>
</evidence>
<comment type="similarity">
    <text evidence="1">Belongs to the gonadal family.</text>
</comment>
<dbReference type="AlphaFoldDB" id="A0A8B7XPK7"/>
<protein>
    <submittedName>
        <fullName evidence="3">Protein DGCR6-like isoform X2</fullName>
    </submittedName>
</protein>
<keyword evidence="2" id="KW-1185">Reference proteome</keyword>
<sequence>MSMYGGCSSVQDNMGLQQRQYALLMEIQRLCRELPMTYQQRVPYSMLSSLSASLLDGTVFEIVNHLAEIQHMTERKLMEQRSQLVNSHKALKQEMTKKHREALQSCQSKPHNLKLVTNTNQKEKQALETRLEDEIRKFDERIVLELDHRVAEQQMTLEKAGVAGFFTTSKPEEVRLQMYLLEIIRKLSKMNFNAAPFSFTCT</sequence>
<dbReference type="OMA" id="CVLNESI"/>
<organism evidence="2 3">
    <name type="scientific">Acanthaster planci</name>
    <name type="common">Crown-of-thorns starfish</name>
    <dbReference type="NCBI Taxonomy" id="133434"/>
    <lineage>
        <taxon>Eukaryota</taxon>
        <taxon>Metazoa</taxon>
        <taxon>Echinodermata</taxon>
        <taxon>Eleutherozoa</taxon>
        <taxon>Asterozoa</taxon>
        <taxon>Asteroidea</taxon>
        <taxon>Valvatacea</taxon>
        <taxon>Valvatida</taxon>
        <taxon>Acanthasteridae</taxon>
        <taxon>Acanthaster</taxon>
    </lineage>
</organism>
<evidence type="ECO:0000256" key="1">
    <source>
        <dbReference type="ARBA" id="ARBA00005939"/>
    </source>
</evidence>
<dbReference type="Proteomes" id="UP000694845">
    <property type="component" value="Unplaced"/>
</dbReference>